<dbReference type="Gene3D" id="1.20.1600.10">
    <property type="entry name" value="Outer membrane efflux proteins (OEP)"/>
    <property type="match status" value="1"/>
</dbReference>
<accession>A0A1W1CIS6</accession>
<evidence type="ECO:0000256" key="6">
    <source>
        <dbReference type="ARBA" id="ARBA00023237"/>
    </source>
</evidence>
<dbReference type="PANTHER" id="PTHR30026:SF20">
    <property type="entry name" value="OUTER MEMBRANE PROTEIN TOLC"/>
    <property type="match status" value="1"/>
</dbReference>
<dbReference type="GO" id="GO:0009279">
    <property type="term" value="C:cell outer membrane"/>
    <property type="evidence" value="ECO:0007669"/>
    <property type="project" value="UniProtKB-SubCell"/>
</dbReference>
<dbReference type="InterPro" id="IPR003423">
    <property type="entry name" value="OMP_efflux"/>
</dbReference>
<keyword evidence="6" id="KW-0998">Cell outer membrane</keyword>
<evidence type="ECO:0000256" key="5">
    <source>
        <dbReference type="ARBA" id="ARBA00023136"/>
    </source>
</evidence>
<evidence type="ECO:0000256" key="2">
    <source>
        <dbReference type="ARBA" id="ARBA00022448"/>
    </source>
</evidence>
<name>A0A1W1CIS6_9ZZZZ</name>
<keyword evidence="5" id="KW-0472">Membrane</keyword>
<evidence type="ECO:0000256" key="4">
    <source>
        <dbReference type="ARBA" id="ARBA00022692"/>
    </source>
</evidence>
<gene>
    <name evidence="7" type="ORF">MNB_SM-6-1022</name>
</gene>
<dbReference type="GO" id="GO:0015562">
    <property type="term" value="F:efflux transmembrane transporter activity"/>
    <property type="evidence" value="ECO:0007669"/>
    <property type="project" value="InterPro"/>
</dbReference>
<dbReference type="GO" id="GO:1990281">
    <property type="term" value="C:efflux pump complex"/>
    <property type="evidence" value="ECO:0007669"/>
    <property type="project" value="TreeGrafter"/>
</dbReference>
<keyword evidence="4" id="KW-0812">Transmembrane</keyword>
<dbReference type="EMBL" id="FPHK01000093">
    <property type="protein sequence ID" value="SFV65607.1"/>
    <property type="molecule type" value="Genomic_DNA"/>
</dbReference>
<evidence type="ECO:0000256" key="1">
    <source>
        <dbReference type="ARBA" id="ARBA00004442"/>
    </source>
</evidence>
<reference evidence="7" key="1">
    <citation type="submission" date="2016-10" db="EMBL/GenBank/DDBJ databases">
        <authorList>
            <person name="de Groot N.N."/>
        </authorList>
    </citation>
    <scope>NUCLEOTIDE SEQUENCE</scope>
</reference>
<dbReference type="Pfam" id="PF02321">
    <property type="entry name" value="OEP"/>
    <property type="match status" value="2"/>
</dbReference>
<dbReference type="PANTHER" id="PTHR30026">
    <property type="entry name" value="OUTER MEMBRANE PROTEIN TOLC"/>
    <property type="match status" value="1"/>
</dbReference>
<comment type="subcellular location">
    <subcellularLocation>
        <location evidence="1">Cell outer membrane</location>
    </subcellularLocation>
</comment>
<sequence length="432" mass="49717">MKLFTYCCIVFVTVLNLQAKEVSNVDELITYALAHAPDLKVSLKQYEAATQRKEQSFGYFLPKVDIKLSAGEMGSSDIPINPDAMKQTNFLLGNISLQQLVYDFGKTASLYDNLKYQEKAFSMNSLQKISDKMQEVKSAYYLTLRAMALIDVAKENLKLNKAQLYRAKRYYAAGIKTKIDISDATVNVIKAKINVKQTQYKLKSAYENLNKVIGIKRSDKHYTVVPQKLKLDRIYETLTPYKYDLLHSIEYAYAHRFTIKSAEELLKVSHANTKRATSEYYPAFYFNADYTKQKENETLKHTIPQDQWQASLNLKWNIYQGGSTVANVQKSIIQEEISQSKLEFLKLKIKKDVTDAYINLNESKDTVELAQALLQASMEKFTQAQKRYENGLSDYIELQQARQNYIDAKSGLVIDYYKYYDALANMYHAIGM</sequence>
<protein>
    <submittedName>
        <fullName evidence="7">Outer membrane efflux protein</fullName>
    </submittedName>
</protein>
<keyword evidence="3" id="KW-1134">Transmembrane beta strand</keyword>
<dbReference type="InterPro" id="IPR051906">
    <property type="entry name" value="TolC-like"/>
</dbReference>
<organism evidence="7">
    <name type="scientific">hydrothermal vent metagenome</name>
    <dbReference type="NCBI Taxonomy" id="652676"/>
    <lineage>
        <taxon>unclassified sequences</taxon>
        <taxon>metagenomes</taxon>
        <taxon>ecological metagenomes</taxon>
    </lineage>
</organism>
<evidence type="ECO:0000256" key="3">
    <source>
        <dbReference type="ARBA" id="ARBA00022452"/>
    </source>
</evidence>
<dbReference type="SUPFAM" id="SSF56954">
    <property type="entry name" value="Outer membrane efflux proteins (OEP)"/>
    <property type="match status" value="1"/>
</dbReference>
<dbReference type="GO" id="GO:0015288">
    <property type="term" value="F:porin activity"/>
    <property type="evidence" value="ECO:0007669"/>
    <property type="project" value="TreeGrafter"/>
</dbReference>
<keyword evidence="2" id="KW-0813">Transport</keyword>
<evidence type="ECO:0000313" key="7">
    <source>
        <dbReference type="EMBL" id="SFV65607.1"/>
    </source>
</evidence>
<proteinExistence type="predicted"/>
<dbReference type="AlphaFoldDB" id="A0A1W1CIS6"/>